<dbReference type="PANTHER" id="PTHR24198">
    <property type="entry name" value="ANKYRIN REPEAT AND PROTEIN KINASE DOMAIN-CONTAINING PROTEIN"/>
    <property type="match status" value="1"/>
</dbReference>
<dbReference type="InterPro" id="IPR002110">
    <property type="entry name" value="Ankyrin_rpt"/>
</dbReference>
<evidence type="ECO:0000313" key="4">
    <source>
        <dbReference type="Proteomes" id="UP000027238"/>
    </source>
</evidence>
<dbReference type="Pfam" id="PF12796">
    <property type="entry name" value="Ank_2"/>
    <property type="match status" value="3"/>
</dbReference>
<keyword evidence="2" id="KW-0040">ANK repeat</keyword>
<protein>
    <submittedName>
        <fullName evidence="3">Uncharacterized protein</fullName>
    </submittedName>
</protein>
<dbReference type="AlphaFoldDB" id="A0A066X3W5"/>
<comment type="caution">
    <text evidence="3">The sequence shown here is derived from an EMBL/GenBank/DDBJ whole genome shotgun (WGS) entry which is preliminary data.</text>
</comment>
<keyword evidence="4" id="KW-1185">Reference proteome</keyword>
<evidence type="ECO:0000313" key="3">
    <source>
        <dbReference type="EMBL" id="KDN62384.1"/>
    </source>
</evidence>
<dbReference type="Gene3D" id="1.25.40.20">
    <property type="entry name" value="Ankyrin repeat-containing domain"/>
    <property type="match status" value="2"/>
</dbReference>
<dbReference type="HOGENOM" id="CLU_745984_0_0_1"/>
<dbReference type="eggNOG" id="KOG4177">
    <property type="taxonomic scope" value="Eukaryota"/>
</dbReference>
<name>A0A066X3W5_COLSU</name>
<organism evidence="3 4">
    <name type="scientific">Colletotrichum sublineola</name>
    <name type="common">Sorghum anthracnose fungus</name>
    <dbReference type="NCBI Taxonomy" id="1173701"/>
    <lineage>
        <taxon>Eukaryota</taxon>
        <taxon>Fungi</taxon>
        <taxon>Dikarya</taxon>
        <taxon>Ascomycota</taxon>
        <taxon>Pezizomycotina</taxon>
        <taxon>Sordariomycetes</taxon>
        <taxon>Hypocreomycetidae</taxon>
        <taxon>Glomerellales</taxon>
        <taxon>Glomerellaceae</taxon>
        <taxon>Colletotrichum</taxon>
        <taxon>Colletotrichum graminicola species complex</taxon>
    </lineage>
</organism>
<dbReference type="OrthoDB" id="4837942at2759"/>
<evidence type="ECO:0000256" key="2">
    <source>
        <dbReference type="ARBA" id="ARBA00023043"/>
    </source>
</evidence>
<dbReference type="SMART" id="SM00248">
    <property type="entry name" value="ANK"/>
    <property type="match status" value="8"/>
</dbReference>
<keyword evidence="1" id="KW-0677">Repeat</keyword>
<dbReference type="OMA" id="LICAEDC"/>
<reference evidence="4" key="1">
    <citation type="journal article" date="2014" name="Genome Announc.">
        <title>Draft genome sequence of Colletotrichum sublineola, a destructive pathogen of cultivated sorghum.</title>
        <authorList>
            <person name="Baroncelli R."/>
            <person name="Sanz-Martin J.M."/>
            <person name="Rech G.E."/>
            <person name="Sukno S.A."/>
            <person name="Thon M.R."/>
        </authorList>
    </citation>
    <scope>NUCLEOTIDE SEQUENCE [LARGE SCALE GENOMIC DNA]</scope>
    <source>
        <strain evidence="4">TX430BB</strain>
    </source>
</reference>
<proteinExistence type="predicted"/>
<accession>A0A066X3W5</accession>
<dbReference type="EMBL" id="JMSE01001327">
    <property type="protein sequence ID" value="KDN62384.1"/>
    <property type="molecule type" value="Genomic_DNA"/>
</dbReference>
<sequence>MIHFAHFAVKQYLARDDRFRLATASAAIAKTCLTYLRHVKEVSLESIRSDFPLASYGAEVWIHYMRIAEHSDDIVQKVLSFLQDKAALEQSVYLDKCLPENGADANAERGEYRSPLQAASFEGHQDVVQILGARAKVNIQGGRYGTALLLASAGGHPQIVQLLLDVHFYSSCWQSDLGHASENGQLKTVQLLLDKREHVKVEDGYYSDAVHAASQAGQLEVVKLLLHEVADVKANVSDSLYTDDFYDASSEWNLEILQLLLENGAEFDVKGGHLGSALHNAWDRGHHEVFEFLLEQESDTDAGGKYGTALPNCSAEGRYEAMQFLVDNEEDVNVGDEYGTTLQIAAVKGYYEIVQLLRERSAATSSQASKV</sequence>
<gene>
    <name evidence="3" type="ORF">CSUB01_02414</name>
</gene>
<dbReference type="SUPFAM" id="SSF48403">
    <property type="entry name" value="Ankyrin repeat"/>
    <property type="match status" value="1"/>
</dbReference>
<dbReference type="STRING" id="1173701.A0A066X3W5"/>
<evidence type="ECO:0000256" key="1">
    <source>
        <dbReference type="ARBA" id="ARBA00022737"/>
    </source>
</evidence>
<dbReference type="PANTHER" id="PTHR24198:SF165">
    <property type="entry name" value="ANKYRIN REPEAT-CONTAINING PROTEIN-RELATED"/>
    <property type="match status" value="1"/>
</dbReference>
<dbReference type="Proteomes" id="UP000027238">
    <property type="component" value="Unassembled WGS sequence"/>
</dbReference>
<dbReference type="InterPro" id="IPR036770">
    <property type="entry name" value="Ankyrin_rpt-contain_sf"/>
</dbReference>